<feature type="domain" description="Aminoglycoside phosphotransferase" evidence="1">
    <location>
        <begin position="523"/>
        <end position="699"/>
    </location>
</feature>
<reference evidence="2 3" key="1">
    <citation type="submission" date="2016-11" db="EMBL/GenBank/DDBJ databases">
        <authorList>
            <person name="Jaros S."/>
            <person name="Januszkiewicz K."/>
            <person name="Wedrychowicz H."/>
        </authorList>
    </citation>
    <scope>NUCLEOTIDE SEQUENCE [LARGE SCALE GENOMIC DNA]</scope>
    <source>
        <strain evidence="2 3">DSM 16112</strain>
    </source>
</reference>
<name>A0A1M4ZMX8_9BURK</name>
<dbReference type="InterPro" id="IPR052077">
    <property type="entry name" value="CcrZ_PhaseVar_Mediator"/>
</dbReference>
<sequence>MLSPDDARLAAGDAALPGLHLLLDEAALLHRLRQTDRFAQACAVQVQYLRYKPGNSATAGLRVQWDDGRVWHGCAKVLTATRFAQSWTHPQRQKLVQAGHPRAPLGLADAGMMVFDMAHDRAIRHWLWLDDGAAGRQREALLRQWLAFVPADQPLQMQVLRYKPERRVVVRVDAAGQPVAVLRCANASEFGEMLNGVSMGAALGQLVWLGVSAEHRLLATRWQPGHSLCPEEGQGLSLELMPALGQALARVHRTDVVHPLRRTAHDEVRALWSVHDTLQAIATPQAQQFHALATRVAQALLAEQGDSTLIHGDFSADQVIRPLAAEGLQIIDWDRAAQGHPLTDLASLQARFELQVIEGVMAPAQCEQAMQQVLAGYQQPVPRSRQPLPDVQPLRWHVATALLRLATEPFRKRSAQWLRDTDAVLQRVQQLLDAPAATIAPATAEADTLATLTDVAQMAAPLRQALDWPQGTRLHAARLLRHKPGRRAVVEYRLQRPDAPEPDVILGKYRHKGADRTSFSVQQALWNQGFDEQADVSVPEPLGIWPEHRLWLQRRVAGADVMHLLRRDTPQAQLLLYGQRVAQALLALHGSGVADVSTPPRHWTLADEMAVLRRRLTEAAALRPQWADAMTQVLAQCEQLQALVDAPQRKQPRASLHRDFYPDQVLLREGQPERVVLLDLDLVCWGHPALDAGNYLAHVQELGLRLHGTPEHYRQHARAFAHTFVTGSEGVTAQDVAAFTVLSLARHIYLSTQFADRQHTTPALIDLCIQQLALCLS</sequence>
<proteinExistence type="predicted"/>
<keyword evidence="2" id="KW-0808">Transferase</keyword>
<evidence type="ECO:0000259" key="1">
    <source>
        <dbReference type="Pfam" id="PF01636"/>
    </source>
</evidence>
<evidence type="ECO:0000313" key="2">
    <source>
        <dbReference type="EMBL" id="SHF19285.1"/>
    </source>
</evidence>
<gene>
    <name evidence="2" type="ORF">SAMN02745117_01479</name>
</gene>
<dbReference type="RefSeq" id="WP_073356063.1">
    <property type="nucleotide sequence ID" value="NZ_FQUZ01000015.1"/>
</dbReference>
<feature type="domain" description="Aminoglycoside phosphotransferase" evidence="1">
    <location>
        <begin position="207"/>
        <end position="352"/>
    </location>
</feature>
<dbReference type="SUPFAM" id="SSF56112">
    <property type="entry name" value="Protein kinase-like (PK-like)"/>
    <property type="match status" value="2"/>
</dbReference>
<dbReference type="AlphaFoldDB" id="A0A1M4ZMX8"/>
<evidence type="ECO:0000313" key="3">
    <source>
        <dbReference type="Proteomes" id="UP000184327"/>
    </source>
</evidence>
<organism evidence="2 3">
    <name type="scientific">Lampropedia hyalina DSM 16112</name>
    <dbReference type="NCBI Taxonomy" id="1122156"/>
    <lineage>
        <taxon>Bacteria</taxon>
        <taxon>Pseudomonadati</taxon>
        <taxon>Pseudomonadota</taxon>
        <taxon>Betaproteobacteria</taxon>
        <taxon>Burkholderiales</taxon>
        <taxon>Comamonadaceae</taxon>
        <taxon>Lampropedia</taxon>
    </lineage>
</organism>
<dbReference type="GO" id="GO:0016740">
    <property type="term" value="F:transferase activity"/>
    <property type="evidence" value="ECO:0007669"/>
    <property type="project" value="UniProtKB-KW"/>
</dbReference>
<dbReference type="STRING" id="1122156.SAMN02745117_01479"/>
<dbReference type="Pfam" id="PF01636">
    <property type="entry name" value="APH"/>
    <property type="match status" value="2"/>
</dbReference>
<dbReference type="Gene3D" id="3.90.1200.10">
    <property type="match status" value="2"/>
</dbReference>
<dbReference type="EMBL" id="FQUZ01000015">
    <property type="protein sequence ID" value="SHF19285.1"/>
    <property type="molecule type" value="Genomic_DNA"/>
</dbReference>
<keyword evidence="3" id="KW-1185">Reference proteome</keyword>
<accession>A0A1M4ZMX8</accession>
<dbReference type="OrthoDB" id="3806873at2"/>
<dbReference type="Proteomes" id="UP000184327">
    <property type="component" value="Unassembled WGS sequence"/>
</dbReference>
<dbReference type="PANTHER" id="PTHR40086:SF1">
    <property type="entry name" value="CELL CYCLE REGULATOR CCRZ"/>
    <property type="match status" value="1"/>
</dbReference>
<protein>
    <submittedName>
        <fullName evidence="2">Phosphotransferase enzyme family protein</fullName>
    </submittedName>
</protein>
<dbReference type="InterPro" id="IPR011009">
    <property type="entry name" value="Kinase-like_dom_sf"/>
</dbReference>
<dbReference type="PANTHER" id="PTHR40086">
    <property type="entry name" value="PHOSPHOTRANSFERASE YTMP-RELATED"/>
    <property type="match status" value="1"/>
</dbReference>
<dbReference type="InterPro" id="IPR002575">
    <property type="entry name" value="Aminoglycoside_PTrfase"/>
</dbReference>